<name>A0A401ZN41_9CHLR</name>
<dbReference type="InterPro" id="IPR051082">
    <property type="entry name" value="Pentapeptide-BTB/POZ_domain"/>
</dbReference>
<dbReference type="PANTHER" id="PTHR14136">
    <property type="entry name" value="BTB_POZ DOMAIN-CONTAINING PROTEIN KCTD9"/>
    <property type="match status" value="1"/>
</dbReference>
<feature type="compositionally biased region" description="Polar residues" evidence="1">
    <location>
        <begin position="198"/>
        <end position="211"/>
    </location>
</feature>
<evidence type="ECO:0008006" key="4">
    <source>
        <dbReference type="Google" id="ProtNLM"/>
    </source>
</evidence>
<dbReference type="PANTHER" id="PTHR14136:SF17">
    <property type="entry name" value="BTB_POZ DOMAIN-CONTAINING PROTEIN KCTD9"/>
    <property type="match status" value="1"/>
</dbReference>
<gene>
    <name evidence="2" type="ORF">KDAU_56270</name>
</gene>
<protein>
    <recommendedName>
        <fullName evidence="4">Pentapeptide repeat-containing protein</fullName>
    </recommendedName>
</protein>
<dbReference type="Proteomes" id="UP000287224">
    <property type="component" value="Unassembled WGS sequence"/>
</dbReference>
<dbReference type="RefSeq" id="WP_126600761.1">
    <property type="nucleotide sequence ID" value="NZ_BIFQ01000002.1"/>
</dbReference>
<dbReference type="Pfam" id="PF00805">
    <property type="entry name" value="Pentapeptide"/>
    <property type="match status" value="2"/>
</dbReference>
<proteinExistence type="predicted"/>
<dbReference type="SUPFAM" id="SSF141571">
    <property type="entry name" value="Pentapeptide repeat-like"/>
    <property type="match status" value="1"/>
</dbReference>
<accession>A0A401ZN41</accession>
<comment type="caution">
    <text evidence="2">The sequence shown here is derived from an EMBL/GenBank/DDBJ whole genome shotgun (WGS) entry which is preliminary data.</text>
</comment>
<keyword evidence="3" id="KW-1185">Reference proteome</keyword>
<dbReference type="Gene3D" id="2.160.20.80">
    <property type="entry name" value="E3 ubiquitin-protein ligase SopA"/>
    <property type="match status" value="1"/>
</dbReference>
<evidence type="ECO:0000256" key="1">
    <source>
        <dbReference type="SAM" id="MobiDB-lite"/>
    </source>
</evidence>
<evidence type="ECO:0000313" key="2">
    <source>
        <dbReference type="EMBL" id="GCE08298.1"/>
    </source>
</evidence>
<sequence length="285" mass="31102">MGIDRRLAGTGRSGVRLTREDVEQLLSKVESSAQLNLSSRHLEGSNLSYLDLRGANLRGANFQGANLRGANLSGAYLQTANLSGADLDGADLTGAHLGDVAAERANLRQARLSYAILKDLNLREFDLSDLDLHNADLNGSDLRDAILHGTNLRGADLSTAQLYGPELRRAILHGGALLSDRMSSERRAKSTTRPLPPQASSAPTRSPLSDQQAMRLGEQALPAEADPREIQKLFSQGFTFTHARTLFDTWLTQSGTHYSEREVQALWIGFAHRLCTIYQQANTPD</sequence>
<organism evidence="2 3">
    <name type="scientific">Dictyobacter aurantiacus</name>
    <dbReference type="NCBI Taxonomy" id="1936993"/>
    <lineage>
        <taxon>Bacteria</taxon>
        <taxon>Bacillati</taxon>
        <taxon>Chloroflexota</taxon>
        <taxon>Ktedonobacteria</taxon>
        <taxon>Ktedonobacterales</taxon>
        <taxon>Dictyobacteraceae</taxon>
        <taxon>Dictyobacter</taxon>
    </lineage>
</organism>
<reference evidence="3" key="1">
    <citation type="submission" date="2018-12" db="EMBL/GenBank/DDBJ databases">
        <title>Tengunoibacter tsumagoiensis gen. nov., sp. nov., Dictyobacter kobayashii sp. nov., D. alpinus sp. nov., and D. joshuensis sp. nov. and description of Dictyobacteraceae fam. nov. within the order Ktedonobacterales isolated from Tengu-no-mugimeshi.</title>
        <authorList>
            <person name="Wang C.M."/>
            <person name="Zheng Y."/>
            <person name="Sakai Y."/>
            <person name="Toyoda A."/>
            <person name="Minakuchi Y."/>
            <person name="Abe K."/>
            <person name="Yokota A."/>
            <person name="Yabe S."/>
        </authorList>
    </citation>
    <scope>NUCLEOTIDE SEQUENCE [LARGE SCALE GENOMIC DNA]</scope>
    <source>
        <strain evidence="3">S-27</strain>
    </source>
</reference>
<dbReference type="OrthoDB" id="156143at2"/>
<dbReference type="InterPro" id="IPR001646">
    <property type="entry name" value="5peptide_repeat"/>
</dbReference>
<dbReference type="AlphaFoldDB" id="A0A401ZN41"/>
<dbReference type="EMBL" id="BIFQ01000002">
    <property type="protein sequence ID" value="GCE08298.1"/>
    <property type="molecule type" value="Genomic_DNA"/>
</dbReference>
<evidence type="ECO:0000313" key="3">
    <source>
        <dbReference type="Proteomes" id="UP000287224"/>
    </source>
</evidence>
<feature type="region of interest" description="Disordered" evidence="1">
    <location>
        <begin position="181"/>
        <end position="211"/>
    </location>
</feature>